<keyword evidence="5 6" id="KW-0472">Membrane</keyword>
<evidence type="ECO:0000313" key="9">
    <source>
        <dbReference type="Proteomes" id="UP000721415"/>
    </source>
</evidence>
<dbReference type="Pfam" id="PF13396">
    <property type="entry name" value="PLDc_N"/>
    <property type="match status" value="1"/>
</dbReference>
<reference evidence="8 9" key="1">
    <citation type="submission" date="2020-07" db="EMBL/GenBank/DDBJ databases">
        <title>Facklamia lactis sp. nov., isolated from raw milk.</title>
        <authorList>
            <person name="Doll E.V."/>
            <person name="Huptas C."/>
            <person name="Staib L."/>
            <person name="Wenning M."/>
            <person name="Scherer S."/>
        </authorList>
    </citation>
    <scope>NUCLEOTIDE SEQUENCE [LARGE SCALE GENOMIC DNA]</scope>
    <source>
        <strain evidence="8 9">DSM 111018</strain>
    </source>
</reference>
<evidence type="ECO:0000259" key="7">
    <source>
        <dbReference type="Pfam" id="PF13396"/>
    </source>
</evidence>
<evidence type="ECO:0000256" key="4">
    <source>
        <dbReference type="ARBA" id="ARBA00022989"/>
    </source>
</evidence>
<feature type="transmembrane region" description="Helical" evidence="6">
    <location>
        <begin position="42"/>
        <end position="62"/>
    </location>
</feature>
<feature type="domain" description="Cardiolipin synthase N-terminal" evidence="7">
    <location>
        <begin position="21"/>
        <end position="61"/>
    </location>
</feature>
<keyword evidence="9" id="KW-1185">Reference proteome</keyword>
<dbReference type="InterPro" id="IPR027379">
    <property type="entry name" value="CLS_N"/>
</dbReference>
<comment type="caution">
    <text evidence="8">The sequence shown here is derived from an EMBL/GenBank/DDBJ whole genome shotgun (WGS) entry which is preliminary data.</text>
</comment>
<evidence type="ECO:0000256" key="3">
    <source>
        <dbReference type="ARBA" id="ARBA00022692"/>
    </source>
</evidence>
<evidence type="ECO:0000256" key="6">
    <source>
        <dbReference type="SAM" id="Phobius"/>
    </source>
</evidence>
<dbReference type="EMBL" id="JACBXQ010000001">
    <property type="protein sequence ID" value="MBG9985801.1"/>
    <property type="molecule type" value="Genomic_DNA"/>
</dbReference>
<name>A0ABS0LR14_9LACT</name>
<organism evidence="8 9">
    <name type="scientific">Facklamia lactis</name>
    <dbReference type="NCBI Taxonomy" id="2749967"/>
    <lineage>
        <taxon>Bacteria</taxon>
        <taxon>Bacillati</taxon>
        <taxon>Bacillota</taxon>
        <taxon>Bacilli</taxon>
        <taxon>Lactobacillales</taxon>
        <taxon>Aerococcaceae</taxon>
        <taxon>Facklamia</taxon>
    </lineage>
</organism>
<proteinExistence type="predicted"/>
<protein>
    <submittedName>
        <fullName evidence="8">PLDc N-terminal domain-containing protein</fullName>
    </submittedName>
</protein>
<evidence type="ECO:0000256" key="2">
    <source>
        <dbReference type="ARBA" id="ARBA00022475"/>
    </source>
</evidence>
<accession>A0ABS0LR14</accession>
<evidence type="ECO:0000313" key="8">
    <source>
        <dbReference type="EMBL" id="MBG9985801.1"/>
    </source>
</evidence>
<dbReference type="Proteomes" id="UP000721415">
    <property type="component" value="Unassembled WGS sequence"/>
</dbReference>
<keyword evidence="3 6" id="KW-0812">Transmembrane</keyword>
<evidence type="ECO:0000256" key="5">
    <source>
        <dbReference type="ARBA" id="ARBA00023136"/>
    </source>
</evidence>
<comment type="subcellular location">
    <subcellularLocation>
        <location evidence="1">Cell membrane</location>
        <topology evidence="1">Multi-pass membrane protein</topology>
    </subcellularLocation>
</comment>
<sequence>MNLEFSEYLPFLIPLIVLQIILVVIAIRKLISISHTKYLNKLLWGVIIVFINIIGPILFIAVEGRES</sequence>
<gene>
    <name evidence="8" type="ORF">HZY91_02710</name>
</gene>
<keyword evidence="2" id="KW-1003">Cell membrane</keyword>
<feature type="transmembrane region" description="Helical" evidence="6">
    <location>
        <begin position="12"/>
        <end position="30"/>
    </location>
</feature>
<keyword evidence="4 6" id="KW-1133">Transmembrane helix</keyword>
<evidence type="ECO:0000256" key="1">
    <source>
        <dbReference type="ARBA" id="ARBA00004651"/>
    </source>
</evidence>